<feature type="domain" description="Arginine repressor DNA-binding" evidence="10">
    <location>
        <begin position="16"/>
        <end position="79"/>
    </location>
</feature>
<dbReference type="UniPathway" id="UPA00068"/>
<gene>
    <name evidence="9 12" type="primary">argR</name>
    <name evidence="12" type="ORF">FRZ32_01760</name>
</gene>
<dbReference type="PANTHER" id="PTHR34471:SF1">
    <property type="entry name" value="ARGININE REPRESSOR"/>
    <property type="match status" value="1"/>
</dbReference>
<evidence type="ECO:0000256" key="8">
    <source>
        <dbReference type="ARBA" id="ARBA00023163"/>
    </source>
</evidence>
<dbReference type="SUPFAM" id="SSF55252">
    <property type="entry name" value="C-terminal domain of arginine repressor"/>
    <property type="match status" value="1"/>
</dbReference>
<keyword evidence="13" id="KW-1185">Reference proteome</keyword>
<dbReference type="InterPro" id="IPR036251">
    <property type="entry name" value="Arg_repress_C_sf"/>
</dbReference>
<keyword evidence="9" id="KW-0028">Amino-acid biosynthesis</keyword>
<dbReference type="Gene3D" id="3.30.1360.40">
    <property type="match status" value="1"/>
</dbReference>
<comment type="caution">
    <text evidence="12">The sequence shown here is derived from an EMBL/GenBank/DDBJ whole genome shotgun (WGS) entry which is preliminary data.</text>
</comment>
<feature type="domain" description="Arginine repressor C-terminal" evidence="11">
    <location>
        <begin position="95"/>
        <end position="160"/>
    </location>
</feature>
<dbReference type="InterPro" id="IPR020900">
    <property type="entry name" value="Arg_repress_DNA-bd"/>
</dbReference>
<dbReference type="GO" id="GO:0003677">
    <property type="term" value="F:DNA binding"/>
    <property type="evidence" value="ECO:0007669"/>
    <property type="project" value="UniProtKB-KW"/>
</dbReference>
<dbReference type="InterPro" id="IPR020899">
    <property type="entry name" value="Arg_repress_C"/>
</dbReference>
<dbReference type="Pfam" id="PF02863">
    <property type="entry name" value="Arg_repressor_C"/>
    <property type="match status" value="1"/>
</dbReference>
<evidence type="ECO:0000256" key="4">
    <source>
        <dbReference type="ARBA" id="ARBA00021148"/>
    </source>
</evidence>
<name>A0A5C6TQ62_9SPHN</name>
<comment type="subcellular location">
    <subcellularLocation>
        <location evidence="1 9">Cytoplasm</location>
    </subcellularLocation>
</comment>
<dbReference type="PRINTS" id="PR01467">
    <property type="entry name" value="ARGREPRESSOR"/>
</dbReference>
<evidence type="ECO:0000256" key="5">
    <source>
        <dbReference type="ARBA" id="ARBA00022490"/>
    </source>
</evidence>
<keyword evidence="5 9" id="KW-0963">Cytoplasm</keyword>
<proteinExistence type="inferred from homology"/>
<dbReference type="Gene3D" id="1.10.10.10">
    <property type="entry name" value="Winged helix-like DNA-binding domain superfamily/Winged helix DNA-binding domain"/>
    <property type="match status" value="1"/>
</dbReference>
<dbReference type="InterPro" id="IPR001669">
    <property type="entry name" value="Arg_repress"/>
</dbReference>
<evidence type="ECO:0000256" key="7">
    <source>
        <dbReference type="ARBA" id="ARBA00023125"/>
    </source>
</evidence>
<organism evidence="12 13">
    <name type="scientific">Allosphingosinicella ginsenosidimutans</name>
    <dbReference type="NCBI Taxonomy" id="1176539"/>
    <lineage>
        <taxon>Bacteria</taxon>
        <taxon>Pseudomonadati</taxon>
        <taxon>Pseudomonadota</taxon>
        <taxon>Alphaproteobacteria</taxon>
        <taxon>Sphingomonadales</taxon>
        <taxon>Sphingomonadaceae</taxon>
        <taxon>Allosphingosinicella</taxon>
    </lineage>
</organism>
<dbReference type="Proteomes" id="UP000321249">
    <property type="component" value="Unassembled WGS sequence"/>
</dbReference>
<keyword evidence="8 9" id="KW-0804">Transcription</keyword>
<dbReference type="SUPFAM" id="SSF46785">
    <property type="entry name" value="Winged helix' DNA-binding domain"/>
    <property type="match status" value="1"/>
</dbReference>
<evidence type="ECO:0000259" key="11">
    <source>
        <dbReference type="Pfam" id="PF02863"/>
    </source>
</evidence>
<dbReference type="PANTHER" id="PTHR34471">
    <property type="entry name" value="ARGININE REPRESSOR"/>
    <property type="match status" value="1"/>
</dbReference>
<sequence length="171" mass="18453">MAARGALMERSHSDSRTRRLRALADLVRAEMLTSQEEATERLADQGFAVTQATVSRDLEQLGAVKVKRGGVLSYALPDQIGAADWSTGRLARILSEWALSVEAAGQLIVMKTPPGSAHLVASAIDQSALPEIAGTVSGDDTLFLVVRDGHAIPPLVRRFERMMGQEKINYA</sequence>
<dbReference type="AlphaFoldDB" id="A0A5C6TQ62"/>
<dbReference type="Pfam" id="PF01316">
    <property type="entry name" value="Arg_repressor"/>
    <property type="match status" value="1"/>
</dbReference>
<keyword evidence="7 9" id="KW-0238">DNA-binding</keyword>
<keyword evidence="9" id="KW-0055">Arginine biosynthesis</keyword>
<dbReference type="NCBIfam" id="TIGR01529">
    <property type="entry name" value="argR_whole"/>
    <property type="match status" value="1"/>
</dbReference>
<dbReference type="GO" id="GO:0051259">
    <property type="term" value="P:protein complex oligomerization"/>
    <property type="evidence" value="ECO:0007669"/>
    <property type="project" value="InterPro"/>
</dbReference>
<dbReference type="InterPro" id="IPR036388">
    <property type="entry name" value="WH-like_DNA-bd_sf"/>
</dbReference>
<dbReference type="GO" id="GO:0034618">
    <property type="term" value="F:arginine binding"/>
    <property type="evidence" value="ECO:0007669"/>
    <property type="project" value="InterPro"/>
</dbReference>
<dbReference type="InterPro" id="IPR036390">
    <property type="entry name" value="WH_DNA-bd_sf"/>
</dbReference>
<dbReference type="HAMAP" id="MF_00173">
    <property type="entry name" value="Arg_repressor"/>
    <property type="match status" value="1"/>
</dbReference>
<evidence type="ECO:0000313" key="13">
    <source>
        <dbReference type="Proteomes" id="UP000321249"/>
    </source>
</evidence>
<evidence type="ECO:0000256" key="6">
    <source>
        <dbReference type="ARBA" id="ARBA00023015"/>
    </source>
</evidence>
<keyword evidence="9" id="KW-0678">Repressor</keyword>
<dbReference type="EMBL" id="VOQQ01000001">
    <property type="protein sequence ID" value="TXC62493.1"/>
    <property type="molecule type" value="Genomic_DNA"/>
</dbReference>
<evidence type="ECO:0000313" key="12">
    <source>
        <dbReference type="EMBL" id="TXC62493.1"/>
    </source>
</evidence>
<keyword evidence="6 9" id="KW-0805">Transcription regulation</keyword>
<dbReference type="GO" id="GO:0003700">
    <property type="term" value="F:DNA-binding transcription factor activity"/>
    <property type="evidence" value="ECO:0007669"/>
    <property type="project" value="UniProtKB-UniRule"/>
</dbReference>
<comment type="pathway">
    <text evidence="2 9">Amino-acid biosynthesis; L-arginine biosynthesis [regulation].</text>
</comment>
<accession>A0A5C6TQ62</accession>
<evidence type="ECO:0000256" key="2">
    <source>
        <dbReference type="ARBA" id="ARBA00005040"/>
    </source>
</evidence>
<evidence type="ECO:0000256" key="9">
    <source>
        <dbReference type="HAMAP-Rule" id="MF_00173"/>
    </source>
</evidence>
<dbReference type="GO" id="GO:0005737">
    <property type="term" value="C:cytoplasm"/>
    <property type="evidence" value="ECO:0007669"/>
    <property type="project" value="UniProtKB-SubCell"/>
</dbReference>
<comment type="similarity">
    <text evidence="3 9">Belongs to the ArgR family.</text>
</comment>
<comment type="function">
    <text evidence="9">Regulates arginine biosynthesis genes.</text>
</comment>
<evidence type="ECO:0000256" key="3">
    <source>
        <dbReference type="ARBA" id="ARBA00008316"/>
    </source>
</evidence>
<evidence type="ECO:0000256" key="1">
    <source>
        <dbReference type="ARBA" id="ARBA00004496"/>
    </source>
</evidence>
<dbReference type="GO" id="GO:1900079">
    <property type="term" value="P:regulation of arginine biosynthetic process"/>
    <property type="evidence" value="ECO:0007669"/>
    <property type="project" value="UniProtKB-UniRule"/>
</dbReference>
<dbReference type="GO" id="GO:0006526">
    <property type="term" value="P:L-arginine biosynthetic process"/>
    <property type="evidence" value="ECO:0007669"/>
    <property type="project" value="UniProtKB-UniPathway"/>
</dbReference>
<protein>
    <recommendedName>
        <fullName evidence="4 9">Arginine repressor</fullName>
    </recommendedName>
</protein>
<evidence type="ECO:0000259" key="10">
    <source>
        <dbReference type="Pfam" id="PF01316"/>
    </source>
</evidence>
<reference evidence="12 13" key="1">
    <citation type="journal article" date="2015" name="J. Microbiol.">
        <title>Sphingosinicella ginsenosidimutans sp. nov., with ginsenoside converting activity.</title>
        <authorList>
            <person name="Kim J.K."/>
            <person name="Kang M.S."/>
            <person name="Park S.C."/>
            <person name="Kim K.M."/>
            <person name="Choi K."/>
            <person name="Yoon M.H."/>
            <person name="Im W.T."/>
        </authorList>
    </citation>
    <scope>NUCLEOTIDE SEQUENCE [LARGE SCALE GENOMIC DNA]</scope>
    <source>
        <strain evidence="12 13">BS-11</strain>
    </source>
</reference>